<protein>
    <submittedName>
        <fullName evidence="2">Uncharacterized protein</fullName>
    </submittedName>
</protein>
<evidence type="ECO:0000313" key="2">
    <source>
        <dbReference type="EnsemblFungi" id="FOXG_05021P0"/>
    </source>
</evidence>
<name>A0A0D2XM46_FUSOF</name>
<reference evidence="3" key="1">
    <citation type="journal article" date="2012" name="Mol. Plant Microbe Interact.">
        <title>A highly conserved effector in Fusarium oxysporum is required for full virulence on Arabidopsis.</title>
        <authorList>
            <person name="Thatcher L.F."/>
            <person name="Gardiner D.M."/>
            <person name="Kazan K."/>
            <person name="Manners J."/>
        </authorList>
    </citation>
    <scope>NUCLEOTIDE SEQUENCE [LARGE SCALE GENOMIC DNA]</scope>
    <source>
        <strain evidence="3">Fo5176</strain>
    </source>
</reference>
<sequence length="169" mass="18366">MMIWYGRGKLSNASSVKAEAVRRRKDKVQTKTEISFPANIEGRERSGAGQFVSTYEIGFGIRLLSSSLANVVELVESLVDVVSVIEEGNGWTRKDRMNNPGGQGIELRESLLLREGERECKGHSPPSRWTNSSGRLATQPESAQGLGQPRKVMVGKVHPDGPGTLSCAA</sequence>
<dbReference type="AlphaFoldDB" id="A0A0D2XM46"/>
<evidence type="ECO:0000256" key="1">
    <source>
        <dbReference type="SAM" id="MobiDB-lite"/>
    </source>
</evidence>
<reference evidence="2" key="2">
    <citation type="submission" date="2025-08" db="UniProtKB">
        <authorList>
            <consortium name="EnsemblFungi"/>
        </authorList>
    </citation>
    <scope>IDENTIFICATION</scope>
    <source>
        <strain evidence="2">4287 / CBS 123668 / FGSC 9935 / NRRL 34936</strain>
    </source>
</reference>
<accession>A0A0D2XM46</accession>
<feature type="region of interest" description="Disordered" evidence="1">
    <location>
        <begin position="118"/>
        <end position="169"/>
    </location>
</feature>
<dbReference type="Proteomes" id="UP000002489">
    <property type="component" value="Unassembled WGS sequence"/>
</dbReference>
<feature type="compositionally biased region" description="Polar residues" evidence="1">
    <location>
        <begin position="127"/>
        <end position="142"/>
    </location>
</feature>
<proteinExistence type="predicted"/>
<dbReference type="VEuPathDB" id="FungiDB:FOXG_05021"/>
<dbReference type="EnsemblFungi" id="FOXG_05021T0">
    <property type="protein sequence ID" value="FOXG_05021P0"/>
    <property type="gene ID" value="FOXG_05021"/>
</dbReference>
<organism evidence="2 3">
    <name type="scientific">Fusarium oxysporum (strain Fo5176)</name>
    <name type="common">Fusarium vascular wilt</name>
    <dbReference type="NCBI Taxonomy" id="660025"/>
    <lineage>
        <taxon>Eukaryota</taxon>
        <taxon>Fungi</taxon>
        <taxon>Dikarya</taxon>
        <taxon>Ascomycota</taxon>
        <taxon>Pezizomycotina</taxon>
        <taxon>Sordariomycetes</taxon>
        <taxon>Hypocreomycetidae</taxon>
        <taxon>Hypocreales</taxon>
        <taxon>Nectriaceae</taxon>
        <taxon>Fusarium</taxon>
        <taxon>Fusarium oxysporum species complex</taxon>
    </lineage>
</organism>
<gene>
    <name evidence="2" type="primary">28947025</name>
</gene>
<evidence type="ECO:0000313" key="3">
    <source>
        <dbReference type="Proteomes" id="UP000002489"/>
    </source>
</evidence>